<feature type="region of interest" description="Disordered" evidence="1">
    <location>
        <begin position="110"/>
        <end position="154"/>
    </location>
</feature>
<comment type="caution">
    <text evidence="2">The sequence shown here is derived from an EMBL/GenBank/DDBJ whole genome shotgun (WGS) entry which is preliminary data.</text>
</comment>
<dbReference type="Proteomes" id="UP000652761">
    <property type="component" value="Unassembled WGS sequence"/>
</dbReference>
<feature type="region of interest" description="Disordered" evidence="1">
    <location>
        <begin position="298"/>
        <end position="321"/>
    </location>
</feature>
<gene>
    <name evidence="2" type="ORF">Taro_023260</name>
</gene>
<dbReference type="AlphaFoldDB" id="A0A843VDY2"/>
<evidence type="ECO:0000313" key="2">
    <source>
        <dbReference type="EMBL" id="MQL90663.1"/>
    </source>
</evidence>
<dbReference type="EMBL" id="NMUH01001263">
    <property type="protein sequence ID" value="MQL90663.1"/>
    <property type="molecule type" value="Genomic_DNA"/>
</dbReference>
<sequence length="352" mass="38464">MRKRDFEEPKILSIWQVENVQRADPKMGIWMNSKCVKSDHDLLRSASLGDSGASGSSSHACPYLALHGFHHAMHAHPAPSNPPDTLPDASLYHRHPTGMVGRPSVDVMNPQNFTSEPQHHNWQPQPSASYSALGTGNQSASHNLASRFPRDSGGQQRLGSFVHPNSFLHGSILRNGSNVVAALGSPPIGDARGGHNRPHGGHMLQQSSSSSSVRSSTFLPMRRTWPRRVAFISSVATTSSAEVGGFYGFSLSGMANGRHQEGESSGRHFDRMYGWGREGFAPLPWVPVEGDPQWWSPFHPGSQTQLGSMDSASRRYPQRGDTEGMLQGLPEGGYQQIPVLRMPPFMCNNDKS</sequence>
<protein>
    <submittedName>
        <fullName evidence="2">Uncharacterized protein</fullName>
    </submittedName>
</protein>
<dbReference type="OrthoDB" id="8062037at2759"/>
<evidence type="ECO:0000313" key="3">
    <source>
        <dbReference type="Proteomes" id="UP000652761"/>
    </source>
</evidence>
<name>A0A843VDY2_COLES</name>
<reference evidence="2" key="1">
    <citation type="submission" date="2017-07" db="EMBL/GenBank/DDBJ databases">
        <title>Taro Niue Genome Assembly and Annotation.</title>
        <authorList>
            <person name="Atibalentja N."/>
            <person name="Keating K."/>
            <person name="Fields C.J."/>
        </authorList>
    </citation>
    <scope>NUCLEOTIDE SEQUENCE</scope>
    <source>
        <strain evidence="2">Niue_2</strain>
        <tissue evidence="2">Leaf</tissue>
    </source>
</reference>
<evidence type="ECO:0000256" key="1">
    <source>
        <dbReference type="SAM" id="MobiDB-lite"/>
    </source>
</evidence>
<feature type="compositionally biased region" description="Polar residues" evidence="1">
    <location>
        <begin position="301"/>
        <end position="311"/>
    </location>
</feature>
<accession>A0A843VDY2</accession>
<proteinExistence type="predicted"/>
<keyword evidence="3" id="KW-1185">Reference proteome</keyword>
<organism evidence="2 3">
    <name type="scientific">Colocasia esculenta</name>
    <name type="common">Wild taro</name>
    <name type="synonym">Arum esculentum</name>
    <dbReference type="NCBI Taxonomy" id="4460"/>
    <lineage>
        <taxon>Eukaryota</taxon>
        <taxon>Viridiplantae</taxon>
        <taxon>Streptophyta</taxon>
        <taxon>Embryophyta</taxon>
        <taxon>Tracheophyta</taxon>
        <taxon>Spermatophyta</taxon>
        <taxon>Magnoliopsida</taxon>
        <taxon>Liliopsida</taxon>
        <taxon>Araceae</taxon>
        <taxon>Aroideae</taxon>
        <taxon>Colocasieae</taxon>
        <taxon>Colocasia</taxon>
    </lineage>
</organism>
<feature type="compositionally biased region" description="Polar residues" evidence="1">
    <location>
        <begin position="110"/>
        <end position="144"/>
    </location>
</feature>